<organism evidence="3 4">
    <name type="scientific">Lophium mytilinum</name>
    <dbReference type="NCBI Taxonomy" id="390894"/>
    <lineage>
        <taxon>Eukaryota</taxon>
        <taxon>Fungi</taxon>
        <taxon>Dikarya</taxon>
        <taxon>Ascomycota</taxon>
        <taxon>Pezizomycotina</taxon>
        <taxon>Dothideomycetes</taxon>
        <taxon>Pleosporomycetidae</taxon>
        <taxon>Mytilinidiales</taxon>
        <taxon>Mytilinidiaceae</taxon>
        <taxon>Lophium</taxon>
    </lineage>
</organism>
<keyword evidence="1" id="KW-1133">Transmembrane helix</keyword>
<proteinExistence type="predicted"/>
<keyword evidence="2" id="KW-0732">Signal</keyword>
<protein>
    <recommendedName>
        <fullName evidence="5">Integral membrane protein</fullName>
    </recommendedName>
</protein>
<dbReference type="EMBL" id="MU004189">
    <property type="protein sequence ID" value="KAF2495256.1"/>
    <property type="molecule type" value="Genomic_DNA"/>
</dbReference>
<name>A0A6A6QSW6_9PEZI</name>
<sequence>MAAPNKILLSAAALHTLLSAAHTASGLTMFKDPAFARLPAILTKRVQAGWFEGSVFFAMLGLINYRWAHSGLADSTELGVAGLISLVCFGAGGWYAKSGDKAGGVLLTFAGLLQGVGVRSVL</sequence>
<evidence type="ECO:0000313" key="3">
    <source>
        <dbReference type="EMBL" id="KAF2495256.1"/>
    </source>
</evidence>
<evidence type="ECO:0008006" key="5">
    <source>
        <dbReference type="Google" id="ProtNLM"/>
    </source>
</evidence>
<keyword evidence="1" id="KW-0472">Membrane</keyword>
<feature type="chain" id="PRO_5025616583" description="Integral membrane protein" evidence="2">
    <location>
        <begin position="24"/>
        <end position="122"/>
    </location>
</feature>
<evidence type="ECO:0000313" key="4">
    <source>
        <dbReference type="Proteomes" id="UP000799750"/>
    </source>
</evidence>
<evidence type="ECO:0000256" key="1">
    <source>
        <dbReference type="SAM" id="Phobius"/>
    </source>
</evidence>
<gene>
    <name evidence="3" type="ORF">BU16DRAFT_527133</name>
</gene>
<feature type="transmembrane region" description="Helical" evidence="1">
    <location>
        <begin position="47"/>
        <end position="65"/>
    </location>
</feature>
<dbReference type="OrthoDB" id="5399817at2759"/>
<dbReference type="AlphaFoldDB" id="A0A6A6QSW6"/>
<accession>A0A6A6QSW6</accession>
<feature type="transmembrane region" description="Helical" evidence="1">
    <location>
        <begin position="77"/>
        <end position="96"/>
    </location>
</feature>
<evidence type="ECO:0000256" key="2">
    <source>
        <dbReference type="SAM" id="SignalP"/>
    </source>
</evidence>
<feature type="signal peptide" evidence="2">
    <location>
        <begin position="1"/>
        <end position="23"/>
    </location>
</feature>
<dbReference type="Proteomes" id="UP000799750">
    <property type="component" value="Unassembled WGS sequence"/>
</dbReference>
<keyword evidence="4" id="KW-1185">Reference proteome</keyword>
<reference evidence="3" key="1">
    <citation type="journal article" date="2020" name="Stud. Mycol.">
        <title>101 Dothideomycetes genomes: a test case for predicting lifestyles and emergence of pathogens.</title>
        <authorList>
            <person name="Haridas S."/>
            <person name="Albert R."/>
            <person name="Binder M."/>
            <person name="Bloem J."/>
            <person name="Labutti K."/>
            <person name="Salamov A."/>
            <person name="Andreopoulos B."/>
            <person name="Baker S."/>
            <person name="Barry K."/>
            <person name="Bills G."/>
            <person name="Bluhm B."/>
            <person name="Cannon C."/>
            <person name="Castanera R."/>
            <person name="Culley D."/>
            <person name="Daum C."/>
            <person name="Ezra D."/>
            <person name="Gonzalez J."/>
            <person name="Henrissat B."/>
            <person name="Kuo A."/>
            <person name="Liang C."/>
            <person name="Lipzen A."/>
            <person name="Lutzoni F."/>
            <person name="Magnuson J."/>
            <person name="Mondo S."/>
            <person name="Nolan M."/>
            <person name="Ohm R."/>
            <person name="Pangilinan J."/>
            <person name="Park H.-J."/>
            <person name="Ramirez L."/>
            <person name="Alfaro M."/>
            <person name="Sun H."/>
            <person name="Tritt A."/>
            <person name="Yoshinaga Y."/>
            <person name="Zwiers L.-H."/>
            <person name="Turgeon B."/>
            <person name="Goodwin S."/>
            <person name="Spatafora J."/>
            <person name="Crous P."/>
            <person name="Grigoriev I."/>
        </authorList>
    </citation>
    <scope>NUCLEOTIDE SEQUENCE</scope>
    <source>
        <strain evidence="3">CBS 269.34</strain>
    </source>
</reference>
<keyword evidence="1" id="KW-0812">Transmembrane</keyword>